<evidence type="ECO:0008006" key="6">
    <source>
        <dbReference type="Google" id="ProtNLM"/>
    </source>
</evidence>
<evidence type="ECO:0000313" key="5">
    <source>
        <dbReference type="Proteomes" id="UP000238954"/>
    </source>
</evidence>
<dbReference type="PRINTS" id="PR00359">
    <property type="entry name" value="BP450"/>
</dbReference>
<keyword evidence="2" id="KW-0349">Heme</keyword>
<evidence type="ECO:0000256" key="1">
    <source>
        <dbReference type="ARBA" id="ARBA00010617"/>
    </source>
</evidence>
<dbReference type="GO" id="GO:0004497">
    <property type="term" value="F:monooxygenase activity"/>
    <property type="evidence" value="ECO:0007669"/>
    <property type="project" value="UniProtKB-KW"/>
</dbReference>
<keyword evidence="2" id="KW-0503">Monooxygenase</keyword>
<dbReference type="Gene3D" id="1.10.630.10">
    <property type="entry name" value="Cytochrome P450"/>
    <property type="match status" value="1"/>
</dbReference>
<dbReference type="InterPro" id="IPR017972">
    <property type="entry name" value="Cyt_P450_CS"/>
</dbReference>
<dbReference type="SUPFAM" id="SSF48264">
    <property type="entry name" value="Cytochrome P450"/>
    <property type="match status" value="1"/>
</dbReference>
<organism evidence="4 5">
    <name type="scientific">Sphingopyxis lindanitolerans</name>
    <dbReference type="NCBI Taxonomy" id="2054227"/>
    <lineage>
        <taxon>Bacteria</taxon>
        <taxon>Pseudomonadati</taxon>
        <taxon>Pseudomonadota</taxon>
        <taxon>Alphaproteobacteria</taxon>
        <taxon>Sphingomonadales</taxon>
        <taxon>Sphingomonadaceae</taxon>
        <taxon>Sphingopyxis</taxon>
    </lineage>
</organism>
<dbReference type="GO" id="GO:0020037">
    <property type="term" value="F:heme binding"/>
    <property type="evidence" value="ECO:0007669"/>
    <property type="project" value="InterPro"/>
</dbReference>
<dbReference type="EMBL" id="PHFW01000002">
    <property type="protein sequence ID" value="PQM28981.1"/>
    <property type="molecule type" value="Genomic_DNA"/>
</dbReference>
<keyword evidence="2" id="KW-0560">Oxidoreductase</keyword>
<evidence type="ECO:0000256" key="2">
    <source>
        <dbReference type="RuleBase" id="RU000461"/>
    </source>
</evidence>
<evidence type="ECO:0000313" key="4">
    <source>
        <dbReference type="EMBL" id="PQM28981.1"/>
    </source>
</evidence>
<feature type="compositionally biased region" description="Basic and acidic residues" evidence="3">
    <location>
        <begin position="24"/>
        <end position="46"/>
    </location>
</feature>
<dbReference type="GO" id="GO:0005506">
    <property type="term" value="F:iron ion binding"/>
    <property type="evidence" value="ECO:0007669"/>
    <property type="project" value="InterPro"/>
</dbReference>
<comment type="caution">
    <text evidence="4">The sequence shown here is derived from an EMBL/GenBank/DDBJ whole genome shotgun (WGS) entry which is preliminary data.</text>
</comment>
<dbReference type="GO" id="GO:0016705">
    <property type="term" value="F:oxidoreductase activity, acting on paired donors, with incorporation or reduction of molecular oxygen"/>
    <property type="evidence" value="ECO:0007669"/>
    <property type="project" value="InterPro"/>
</dbReference>
<protein>
    <recommendedName>
        <fullName evidence="6">Cytochrome P450</fullName>
    </recommendedName>
</protein>
<dbReference type="AlphaFoldDB" id="A0A2S8B998"/>
<proteinExistence type="inferred from homology"/>
<comment type="similarity">
    <text evidence="1 2">Belongs to the cytochrome P450 family.</text>
</comment>
<keyword evidence="5" id="KW-1185">Reference proteome</keyword>
<dbReference type="PRINTS" id="PR00385">
    <property type="entry name" value="P450"/>
</dbReference>
<dbReference type="PANTHER" id="PTHR46696">
    <property type="entry name" value="P450, PUTATIVE (EUROFUNG)-RELATED"/>
    <property type="match status" value="1"/>
</dbReference>
<keyword evidence="2" id="KW-0479">Metal-binding</keyword>
<dbReference type="InterPro" id="IPR002397">
    <property type="entry name" value="Cyt_P450_B"/>
</dbReference>
<evidence type="ECO:0000256" key="3">
    <source>
        <dbReference type="SAM" id="MobiDB-lite"/>
    </source>
</evidence>
<dbReference type="PROSITE" id="PS00086">
    <property type="entry name" value="CYTOCHROME_P450"/>
    <property type="match status" value="1"/>
</dbReference>
<dbReference type="PANTHER" id="PTHR46696:SF1">
    <property type="entry name" value="CYTOCHROME P450 YJIB-RELATED"/>
    <property type="match status" value="1"/>
</dbReference>
<reference evidence="5" key="1">
    <citation type="submission" date="2017-11" db="EMBL/GenBank/DDBJ databases">
        <title>The complete genome sequence of Sphingopyxis pomeranensis sp. nov. strain WS5A3p.</title>
        <authorList>
            <person name="Kaminski M.A."/>
        </authorList>
    </citation>
    <scope>NUCLEOTIDE SEQUENCE [LARGE SCALE GENOMIC DNA]</scope>
    <source>
        <strain evidence="5">WS5A3p</strain>
    </source>
</reference>
<dbReference type="Proteomes" id="UP000238954">
    <property type="component" value="Chromosome"/>
</dbReference>
<sequence>MKKRRPPRQHRSLAKFSGGLPGRYARDSGARREDHYPRPTRQERTRPSNRYRRLKASVPSRSRIRVASCSDWFAFQIPPTRFATRNRKISIGECQLKLQDVNPDIVSRPRGGGILPDILAPLPFMDAGFKSRSIDAVRHLAAAQGPLFKFALPFGGEAWLVANHGLSSGLLADPRLSKISPLRDAAEAGPHRLYRHLLVTDPPDHMRLRRQIRHALADWTSARIETLARAIIARRLATFDRDEASFDLVARIAMPAALEIACTIVGIPPRDMEKIHVWNDMLTRSDLDGEDRASEIAEEIERYLAALAETDAIGSGNGAIATLGRAASAGDLDNGEAMALAYLLLSAGYETTGHLLSSAVWLLVGDRKIWQTIAQDDAVAARAVEECLRFNPSLELATPRYAREDLDIAGTAVRKGDLLFIALGAANRDPAVFAAGSAFDCARSGPVHHLSFGRGPHVCPGAGIARVASRTILQELARHFPKLGLPAGHEPQWVPGLVMRGLRSLPVVIDGE</sequence>
<gene>
    <name evidence="4" type="ORF">CVO77_11285</name>
</gene>
<dbReference type="InterPro" id="IPR036396">
    <property type="entry name" value="Cyt_P450_sf"/>
</dbReference>
<feature type="compositionally biased region" description="Basic residues" evidence="3">
    <location>
        <begin position="1"/>
        <end position="13"/>
    </location>
</feature>
<name>A0A2S8B998_9SPHN</name>
<dbReference type="Pfam" id="PF00067">
    <property type="entry name" value="p450"/>
    <property type="match status" value="1"/>
</dbReference>
<dbReference type="InterPro" id="IPR001128">
    <property type="entry name" value="Cyt_P450"/>
</dbReference>
<accession>A0A2S8B998</accession>
<keyword evidence="2" id="KW-0408">Iron</keyword>
<feature type="region of interest" description="Disordered" evidence="3">
    <location>
        <begin position="1"/>
        <end position="57"/>
    </location>
</feature>